<sequence>MSNATLRTAARATAVLSLLVLLTGCPEEPETQPRPPEPATWQVVLDEEDLSGALLSVWGAGPTELFVVGGPLGNSGFETQALRYDGTRWHDLAPGGEETLWWVSGITATEVWMVGEKGRILRWDGASFTEQDSGTSATLWGVHAFSPTDVWAVGGTPGKGLDAPNDIVLRWDGAAWTPEPLPGVPLGRALYKVWGTSAEDLHVVGEAGTLWHRGPSGWTLQSDPELARGTLFTVHGCGASEVYAVGGQDVLRWDGSAWAREPVELPNTVNGVSCGAPGEVALVGFGGLKHRLVDGVWLNEQAEEPFSDLHAVWAAGNGDYWAVGGDFLTKPSPGTRRRGVVGRFGSGQVPTEITPR</sequence>
<dbReference type="STRING" id="52.CMC5_006110"/>
<evidence type="ECO:0000313" key="1">
    <source>
        <dbReference type="EMBL" id="AKT36495.1"/>
    </source>
</evidence>
<name>A0A0K1E6J4_CHOCO</name>
<gene>
    <name evidence="1" type="ORF">CMC5_006110</name>
</gene>
<reference evidence="1 2" key="1">
    <citation type="submission" date="2015-07" db="EMBL/GenBank/DDBJ databases">
        <title>Genome analysis of myxobacterium Chondromyces crocatus Cm c5 reveals a high potential for natural compound synthesis and the genetic basis for the loss of fruiting body formation.</title>
        <authorList>
            <person name="Zaburannyi N."/>
            <person name="Bunk B."/>
            <person name="Maier J."/>
            <person name="Overmann J."/>
            <person name="Mueller R."/>
        </authorList>
    </citation>
    <scope>NUCLEOTIDE SEQUENCE [LARGE SCALE GENOMIC DNA]</scope>
    <source>
        <strain evidence="1 2">Cm c5</strain>
    </source>
</reference>
<dbReference type="PROSITE" id="PS51257">
    <property type="entry name" value="PROKAR_LIPOPROTEIN"/>
    <property type="match status" value="1"/>
</dbReference>
<dbReference type="EMBL" id="CP012159">
    <property type="protein sequence ID" value="AKT36495.1"/>
    <property type="molecule type" value="Genomic_DNA"/>
</dbReference>
<proteinExistence type="predicted"/>
<accession>A0A0K1E6J4</accession>
<dbReference type="KEGG" id="ccro:CMC5_006110"/>
<keyword evidence="2" id="KW-1185">Reference proteome</keyword>
<dbReference type="OrthoDB" id="8093255at2"/>
<dbReference type="Proteomes" id="UP000067626">
    <property type="component" value="Chromosome"/>
</dbReference>
<dbReference type="AlphaFoldDB" id="A0A0K1E6J4"/>
<evidence type="ECO:0008006" key="3">
    <source>
        <dbReference type="Google" id="ProtNLM"/>
    </source>
</evidence>
<protein>
    <recommendedName>
        <fullName evidence="3">Glucosyltransferase-I</fullName>
    </recommendedName>
</protein>
<dbReference type="RefSeq" id="WP_050429002.1">
    <property type="nucleotide sequence ID" value="NZ_CP012159.1"/>
</dbReference>
<evidence type="ECO:0000313" key="2">
    <source>
        <dbReference type="Proteomes" id="UP000067626"/>
    </source>
</evidence>
<organism evidence="1 2">
    <name type="scientific">Chondromyces crocatus</name>
    <dbReference type="NCBI Taxonomy" id="52"/>
    <lineage>
        <taxon>Bacteria</taxon>
        <taxon>Pseudomonadati</taxon>
        <taxon>Myxococcota</taxon>
        <taxon>Polyangia</taxon>
        <taxon>Polyangiales</taxon>
        <taxon>Polyangiaceae</taxon>
        <taxon>Chondromyces</taxon>
    </lineage>
</organism>